<comment type="caution">
    <text evidence="2">The sequence shown here is derived from an EMBL/GenBank/DDBJ whole genome shotgun (WGS) entry which is preliminary data.</text>
</comment>
<evidence type="ECO:0000313" key="3">
    <source>
        <dbReference type="Proteomes" id="UP001239167"/>
    </source>
</evidence>
<dbReference type="EMBL" id="JAUSUE010000003">
    <property type="protein sequence ID" value="MDQ0202858.1"/>
    <property type="molecule type" value="Genomic_DNA"/>
</dbReference>
<proteinExistence type="predicted"/>
<feature type="chain" id="PRO_5045412535" evidence="1">
    <location>
        <begin position="22"/>
        <end position="150"/>
    </location>
</feature>
<keyword evidence="1" id="KW-0732">Signal</keyword>
<name>A0ABT9Y5E9_9FIRM</name>
<evidence type="ECO:0000313" key="2">
    <source>
        <dbReference type="EMBL" id="MDQ0202858.1"/>
    </source>
</evidence>
<sequence>MRKFLLLIVFISMTTVSAICAAQIPQEEVALGGINLGATPEYVKSVYGEPSSYIRSKNGVIYDYNSTFRIYFASGKYMYWLETTANNGIATPSGVTIGMDASILYKYGEIYLTEHEGNTTYYSYWAPGRITLIFGVQNGKIISIKGSCMG</sequence>
<dbReference type="RefSeq" id="WP_307222814.1">
    <property type="nucleotide sequence ID" value="NZ_CP116940.1"/>
</dbReference>
<evidence type="ECO:0000256" key="1">
    <source>
        <dbReference type="SAM" id="SignalP"/>
    </source>
</evidence>
<feature type="signal peptide" evidence="1">
    <location>
        <begin position="1"/>
        <end position="21"/>
    </location>
</feature>
<reference evidence="2 3" key="1">
    <citation type="submission" date="2023-07" db="EMBL/GenBank/DDBJ databases">
        <title>Genomic Encyclopedia of Type Strains, Phase IV (KMG-IV): sequencing the most valuable type-strain genomes for metagenomic binning, comparative biology and taxonomic classification.</title>
        <authorList>
            <person name="Goeker M."/>
        </authorList>
    </citation>
    <scope>NUCLEOTIDE SEQUENCE [LARGE SCALE GENOMIC DNA]</scope>
    <source>
        <strain evidence="2 3">DSM 16980</strain>
    </source>
</reference>
<keyword evidence="3" id="KW-1185">Reference proteome</keyword>
<protein>
    <submittedName>
        <fullName evidence="2">Uncharacterized protein</fullName>
    </submittedName>
</protein>
<gene>
    <name evidence="2" type="ORF">J2S01_000554</name>
</gene>
<dbReference type="Proteomes" id="UP001239167">
    <property type="component" value="Unassembled WGS sequence"/>
</dbReference>
<accession>A0ABT9Y5E9</accession>
<organism evidence="2 3">
    <name type="scientific">Pectinatus haikarae</name>
    <dbReference type="NCBI Taxonomy" id="349096"/>
    <lineage>
        <taxon>Bacteria</taxon>
        <taxon>Bacillati</taxon>
        <taxon>Bacillota</taxon>
        <taxon>Negativicutes</taxon>
        <taxon>Selenomonadales</taxon>
        <taxon>Selenomonadaceae</taxon>
        <taxon>Pectinatus</taxon>
    </lineage>
</organism>